<dbReference type="EMBL" id="JAUTBA010000001">
    <property type="protein sequence ID" value="MDQ1152472.1"/>
    <property type="molecule type" value="Genomic_DNA"/>
</dbReference>
<gene>
    <name evidence="1" type="ORF">QE382_004456</name>
</gene>
<proteinExistence type="predicted"/>
<comment type="caution">
    <text evidence="1">The sequence shown here is derived from an EMBL/GenBank/DDBJ whole genome shotgun (WGS) entry which is preliminary data.</text>
</comment>
<sequence>MKKSPGAELQGQMAGERFCGQGTTARYLSQVVCSRQRRAKRKRPAELVV</sequence>
<name>A0ABU0UC90_9SPHI</name>
<keyword evidence="2" id="KW-1185">Reference proteome</keyword>
<reference evidence="1 2" key="1">
    <citation type="submission" date="2023-07" db="EMBL/GenBank/DDBJ databases">
        <title>Functional and genomic diversity of the sorghum phyllosphere microbiome.</title>
        <authorList>
            <person name="Shade A."/>
        </authorList>
    </citation>
    <scope>NUCLEOTIDE SEQUENCE [LARGE SCALE GENOMIC DNA]</scope>
    <source>
        <strain evidence="1 2">SORGH_AS_0892</strain>
    </source>
</reference>
<dbReference type="RefSeq" id="WP_307187766.1">
    <property type="nucleotide sequence ID" value="NZ_JAUTBA010000001.1"/>
</dbReference>
<evidence type="ECO:0000313" key="1">
    <source>
        <dbReference type="EMBL" id="MDQ1152472.1"/>
    </source>
</evidence>
<organism evidence="1 2">
    <name type="scientific">Sphingobacterium zeae</name>
    <dbReference type="NCBI Taxonomy" id="1776859"/>
    <lineage>
        <taxon>Bacteria</taxon>
        <taxon>Pseudomonadati</taxon>
        <taxon>Bacteroidota</taxon>
        <taxon>Sphingobacteriia</taxon>
        <taxon>Sphingobacteriales</taxon>
        <taxon>Sphingobacteriaceae</taxon>
        <taxon>Sphingobacterium</taxon>
    </lineage>
</organism>
<accession>A0ABU0UC90</accession>
<protein>
    <submittedName>
        <fullName evidence="1">Uncharacterized protein</fullName>
    </submittedName>
</protein>
<evidence type="ECO:0000313" key="2">
    <source>
        <dbReference type="Proteomes" id="UP001244640"/>
    </source>
</evidence>
<dbReference type="Proteomes" id="UP001244640">
    <property type="component" value="Unassembled WGS sequence"/>
</dbReference>